<accession>F0EZ98</accession>
<dbReference type="STRING" id="888741.HMPREF9098_1182"/>
<evidence type="ECO:0000313" key="3">
    <source>
        <dbReference type="Proteomes" id="UP000004088"/>
    </source>
</evidence>
<dbReference type="AlphaFoldDB" id="F0EZ98"/>
<dbReference type="HOGENOM" id="CLU_153804_0_0_4"/>
<evidence type="ECO:0000313" key="2">
    <source>
        <dbReference type="EMBL" id="EGC17423.1"/>
    </source>
</evidence>
<keyword evidence="3" id="KW-1185">Reference proteome</keyword>
<feature type="signal peptide" evidence="1">
    <location>
        <begin position="1"/>
        <end position="17"/>
    </location>
</feature>
<dbReference type="Proteomes" id="UP000004088">
    <property type="component" value="Unassembled WGS sequence"/>
</dbReference>
<dbReference type="EMBL" id="AEWV01000019">
    <property type="protein sequence ID" value="EGC17423.1"/>
    <property type="molecule type" value="Genomic_DNA"/>
</dbReference>
<reference evidence="2 3" key="1">
    <citation type="submission" date="2011-01" db="EMBL/GenBank/DDBJ databases">
        <authorList>
            <person name="Muzny D."/>
            <person name="Qin X."/>
            <person name="Deng J."/>
            <person name="Jiang H."/>
            <person name="Liu Y."/>
            <person name="Qu J."/>
            <person name="Song X.-Z."/>
            <person name="Zhang L."/>
            <person name="Thornton R."/>
            <person name="Coyle M."/>
            <person name="Francisco L."/>
            <person name="Jackson L."/>
            <person name="Javaid M."/>
            <person name="Korchina V."/>
            <person name="Kovar C."/>
            <person name="Mata R."/>
            <person name="Mathew T."/>
            <person name="Ngo R."/>
            <person name="Nguyen L."/>
            <person name="Nguyen N."/>
            <person name="Okwuonu G."/>
            <person name="Ongeri F."/>
            <person name="Pham C."/>
            <person name="Simmons D."/>
            <person name="Wilczek-Boney K."/>
            <person name="Hale W."/>
            <person name="Jakkamsetti A."/>
            <person name="Pham P."/>
            <person name="Ruth R."/>
            <person name="San Lucas F."/>
            <person name="Warren J."/>
            <person name="Zhang J."/>
            <person name="Zhao Z."/>
            <person name="Zhou C."/>
            <person name="Zhu D."/>
            <person name="Lee S."/>
            <person name="Bess C."/>
            <person name="Blankenburg K."/>
            <person name="Forbes L."/>
            <person name="Fu Q."/>
            <person name="Gubbala S."/>
            <person name="Hirani K."/>
            <person name="Jayaseelan J.C."/>
            <person name="Lara F."/>
            <person name="Munidasa M."/>
            <person name="Palculict T."/>
            <person name="Patil S."/>
            <person name="Pu L.-L."/>
            <person name="Saada N."/>
            <person name="Tang L."/>
            <person name="Weissenberger G."/>
            <person name="Zhu Y."/>
            <person name="Hemphill L."/>
            <person name="Shang Y."/>
            <person name="Youmans B."/>
            <person name="Ayvaz T."/>
            <person name="Ross M."/>
            <person name="Santibanez J."/>
            <person name="Aqrawi P."/>
            <person name="Gross S."/>
            <person name="Joshi V."/>
            <person name="Fowler G."/>
            <person name="Nazareth L."/>
            <person name="Reid J."/>
            <person name="Worley K."/>
            <person name="Petrosino J."/>
            <person name="Highlander S."/>
            <person name="Gibbs R."/>
        </authorList>
    </citation>
    <scope>NUCLEOTIDE SEQUENCE [LARGE SCALE GENOMIC DNA]</scope>
    <source>
        <strain evidence="2 3">ATCC 33394</strain>
    </source>
</reference>
<organism evidence="2 3">
    <name type="scientific">Kingella denitrificans ATCC 33394</name>
    <dbReference type="NCBI Taxonomy" id="888741"/>
    <lineage>
        <taxon>Bacteria</taxon>
        <taxon>Pseudomonadati</taxon>
        <taxon>Pseudomonadota</taxon>
        <taxon>Betaproteobacteria</taxon>
        <taxon>Neisseriales</taxon>
        <taxon>Neisseriaceae</taxon>
        <taxon>Kingella</taxon>
    </lineage>
</organism>
<protein>
    <submittedName>
        <fullName evidence="2">Uncharacterized protein</fullName>
    </submittedName>
</protein>
<sequence length="138" mass="15661">MKKIFAALLLAPSLLAAKPITDNEAQLDKAVRQFAATYQQSGLQGAIQEIQNCYADAQADKLYCMYLDTAARIVDIKAAASYHFPTDAYFSDDAYSERVIKMVYLPRRATREEALQHMDALFRRTDEKLTENGIFQNR</sequence>
<dbReference type="RefSeq" id="WP_003782672.1">
    <property type="nucleotide sequence ID" value="NZ_GL870929.1"/>
</dbReference>
<feature type="chain" id="PRO_5003251494" evidence="1">
    <location>
        <begin position="18"/>
        <end position="138"/>
    </location>
</feature>
<gene>
    <name evidence="2" type="ORF">HMPREF9098_1182</name>
</gene>
<keyword evidence="1" id="KW-0732">Signal</keyword>
<name>F0EZ98_9NEIS</name>
<proteinExistence type="predicted"/>
<evidence type="ECO:0000256" key="1">
    <source>
        <dbReference type="SAM" id="SignalP"/>
    </source>
</evidence>
<comment type="caution">
    <text evidence="2">The sequence shown here is derived from an EMBL/GenBank/DDBJ whole genome shotgun (WGS) entry which is preliminary data.</text>
</comment>